<dbReference type="RefSeq" id="WP_189499258.1">
    <property type="nucleotide sequence ID" value="NZ_BMZT01000014.1"/>
</dbReference>
<accession>A0ABV6SS89</accession>
<keyword evidence="4" id="KW-1185">Reference proteome</keyword>
<evidence type="ECO:0000259" key="2">
    <source>
        <dbReference type="Pfam" id="PF12697"/>
    </source>
</evidence>
<dbReference type="Pfam" id="PF12697">
    <property type="entry name" value="Abhydrolase_6"/>
    <property type="match status" value="1"/>
</dbReference>
<evidence type="ECO:0000313" key="3">
    <source>
        <dbReference type="EMBL" id="MFC0716290.1"/>
    </source>
</evidence>
<dbReference type="Gene3D" id="3.40.50.1820">
    <property type="entry name" value="alpha/beta hydrolase"/>
    <property type="match status" value="1"/>
</dbReference>
<sequence>MRAGDPPVPAPAGDSGPGTGTGHGSGAGPQASRVLLVHGLWMPRLSMQRFAARLRAHGFDTGVLGYRSIAGSTATAVDAVRERLRGGPPTHVVGHSLGGLMALEALRVEPTLPVVRLVCLGTPLCGSGAAKTMSRHALATLYLGRSAALLRNGCAVLPAGVEVGMVAGSRPRGLGALVARFEGVHDGTVALEETRVPGLADHVVIDASHTGLVLGAEAARQALGFLREGRFPR</sequence>
<name>A0ABV6SS89_9GAMM</name>
<dbReference type="SUPFAM" id="SSF53474">
    <property type="entry name" value="alpha/beta-Hydrolases"/>
    <property type="match status" value="1"/>
</dbReference>
<proteinExistence type="predicted"/>
<dbReference type="EMBL" id="JBHLTF010000002">
    <property type="protein sequence ID" value="MFC0716290.1"/>
    <property type="molecule type" value="Genomic_DNA"/>
</dbReference>
<reference evidence="3 4" key="1">
    <citation type="submission" date="2024-09" db="EMBL/GenBank/DDBJ databases">
        <authorList>
            <person name="Sun Q."/>
            <person name="Mori K."/>
        </authorList>
    </citation>
    <scope>NUCLEOTIDE SEQUENCE [LARGE SCALE GENOMIC DNA]</scope>
    <source>
        <strain evidence="3 4">KCTC 52403</strain>
    </source>
</reference>
<dbReference type="PANTHER" id="PTHR37946:SF1">
    <property type="entry name" value="SLL1969 PROTEIN"/>
    <property type="match status" value="1"/>
</dbReference>
<dbReference type="InterPro" id="IPR000073">
    <property type="entry name" value="AB_hydrolase_1"/>
</dbReference>
<feature type="compositionally biased region" description="Pro residues" evidence="1">
    <location>
        <begin position="1"/>
        <end position="10"/>
    </location>
</feature>
<evidence type="ECO:0000313" key="4">
    <source>
        <dbReference type="Proteomes" id="UP001589898"/>
    </source>
</evidence>
<feature type="region of interest" description="Disordered" evidence="1">
    <location>
        <begin position="1"/>
        <end position="29"/>
    </location>
</feature>
<comment type="caution">
    <text evidence="3">The sequence shown here is derived from an EMBL/GenBank/DDBJ whole genome shotgun (WGS) entry which is preliminary data.</text>
</comment>
<dbReference type="PANTHER" id="PTHR37946">
    <property type="entry name" value="SLL1969 PROTEIN"/>
    <property type="match status" value="1"/>
</dbReference>
<dbReference type="Proteomes" id="UP001589898">
    <property type="component" value="Unassembled WGS sequence"/>
</dbReference>
<evidence type="ECO:0000256" key="1">
    <source>
        <dbReference type="SAM" id="MobiDB-lite"/>
    </source>
</evidence>
<feature type="domain" description="AB hydrolase-1" evidence="2">
    <location>
        <begin position="34"/>
        <end position="151"/>
    </location>
</feature>
<protein>
    <submittedName>
        <fullName evidence="3">Esterase/lipase family protein</fullName>
    </submittedName>
</protein>
<organism evidence="3 4">
    <name type="scientific">Luteimonas padinae</name>
    <dbReference type="NCBI Taxonomy" id="1714359"/>
    <lineage>
        <taxon>Bacteria</taxon>
        <taxon>Pseudomonadati</taxon>
        <taxon>Pseudomonadota</taxon>
        <taxon>Gammaproteobacteria</taxon>
        <taxon>Lysobacterales</taxon>
        <taxon>Lysobacteraceae</taxon>
        <taxon>Luteimonas</taxon>
    </lineage>
</organism>
<dbReference type="InterPro" id="IPR029058">
    <property type="entry name" value="AB_hydrolase_fold"/>
</dbReference>
<feature type="compositionally biased region" description="Gly residues" evidence="1">
    <location>
        <begin position="15"/>
        <end position="27"/>
    </location>
</feature>
<gene>
    <name evidence="3" type="ORF">ACFFFU_00695</name>
</gene>